<dbReference type="OrthoDB" id="3789154at2759"/>
<name>A0A1Y1ZIL7_9PLEO</name>
<dbReference type="AlphaFoldDB" id="A0A1Y1ZIL7"/>
<evidence type="ECO:0000313" key="1">
    <source>
        <dbReference type="EMBL" id="ORY09877.1"/>
    </source>
</evidence>
<dbReference type="Proteomes" id="UP000193144">
    <property type="component" value="Unassembled WGS sequence"/>
</dbReference>
<reference evidence="1 2" key="1">
    <citation type="submission" date="2016-07" db="EMBL/GenBank/DDBJ databases">
        <title>Pervasive Adenine N6-methylation of Active Genes in Fungi.</title>
        <authorList>
            <consortium name="DOE Joint Genome Institute"/>
            <person name="Mondo S.J."/>
            <person name="Dannebaum R.O."/>
            <person name="Kuo R.C."/>
            <person name="Labutti K."/>
            <person name="Haridas S."/>
            <person name="Kuo A."/>
            <person name="Salamov A."/>
            <person name="Ahrendt S.R."/>
            <person name="Lipzen A."/>
            <person name="Sullivan W."/>
            <person name="Andreopoulos W.B."/>
            <person name="Clum A."/>
            <person name="Lindquist E."/>
            <person name="Daum C."/>
            <person name="Ramamoorthy G.K."/>
            <person name="Gryganskyi A."/>
            <person name="Culley D."/>
            <person name="Magnuson J.K."/>
            <person name="James T.Y."/>
            <person name="O'Malley M.A."/>
            <person name="Stajich J.E."/>
            <person name="Spatafora J.W."/>
            <person name="Visel A."/>
            <person name="Grigoriev I.V."/>
        </authorList>
    </citation>
    <scope>NUCLEOTIDE SEQUENCE [LARGE SCALE GENOMIC DNA]</scope>
    <source>
        <strain evidence="1 2">CBS 115471</strain>
    </source>
</reference>
<organism evidence="1 2">
    <name type="scientific">Clohesyomyces aquaticus</name>
    <dbReference type="NCBI Taxonomy" id="1231657"/>
    <lineage>
        <taxon>Eukaryota</taxon>
        <taxon>Fungi</taxon>
        <taxon>Dikarya</taxon>
        <taxon>Ascomycota</taxon>
        <taxon>Pezizomycotina</taxon>
        <taxon>Dothideomycetes</taxon>
        <taxon>Pleosporomycetidae</taxon>
        <taxon>Pleosporales</taxon>
        <taxon>Lindgomycetaceae</taxon>
        <taxon>Clohesyomyces</taxon>
    </lineage>
</organism>
<protein>
    <submittedName>
        <fullName evidence="1">Uncharacterized protein</fullName>
    </submittedName>
</protein>
<accession>A0A1Y1ZIL7</accession>
<evidence type="ECO:0000313" key="2">
    <source>
        <dbReference type="Proteomes" id="UP000193144"/>
    </source>
</evidence>
<proteinExistence type="predicted"/>
<gene>
    <name evidence="1" type="ORF">BCR34DRAFT_602474</name>
</gene>
<dbReference type="EMBL" id="MCFA01000080">
    <property type="protein sequence ID" value="ORY09877.1"/>
    <property type="molecule type" value="Genomic_DNA"/>
</dbReference>
<keyword evidence="2" id="KW-1185">Reference proteome</keyword>
<sequence length="142" mass="15693">MNEHAVALSRAGMVDEATANKLCQPQHEKGVWDLDWDPKYLDPNVKDHALTMGLGAATKETAKKDVEEKKMPAEIACYVGMLSAAEAERDIYSLAPEVHRSVELHLHDVCVLDGPRNTRRNTYCMCGKTGKAVGSRKDQLSI</sequence>
<comment type="caution">
    <text evidence="1">The sequence shown here is derived from an EMBL/GenBank/DDBJ whole genome shotgun (WGS) entry which is preliminary data.</text>
</comment>